<feature type="active site" evidence="4">
    <location>
        <position position="136"/>
    </location>
</feature>
<evidence type="ECO:0000256" key="1">
    <source>
        <dbReference type="ARBA" id="ARBA00022801"/>
    </source>
</evidence>
<keyword evidence="1 4" id="KW-0378">Hydrolase</keyword>
<name>A0A1G7YW06_CHIFI</name>
<comment type="catalytic activity">
    <reaction evidence="3">
        <text>[protein]-L-glutamate 5-O-methyl ester + H2O = L-glutamyl-[protein] + methanol + H(+)</text>
        <dbReference type="Rhea" id="RHEA:23236"/>
        <dbReference type="Rhea" id="RHEA-COMP:10208"/>
        <dbReference type="Rhea" id="RHEA-COMP:10311"/>
        <dbReference type="ChEBI" id="CHEBI:15377"/>
        <dbReference type="ChEBI" id="CHEBI:15378"/>
        <dbReference type="ChEBI" id="CHEBI:17790"/>
        <dbReference type="ChEBI" id="CHEBI:29973"/>
        <dbReference type="ChEBI" id="CHEBI:82795"/>
        <dbReference type="EC" id="3.1.1.61"/>
    </reaction>
</comment>
<dbReference type="GO" id="GO:0008984">
    <property type="term" value="F:protein-glutamate methylesterase activity"/>
    <property type="evidence" value="ECO:0007669"/>
    <property type="project" value="UniProtKB-EC"/>
</dbReference>
<organism evidence="6 7">
    <name type="scientific">Chitinophaga filiformis</name>
    <name type="common">Myxococcus filiformis</name>
    <name type="synonym">Flexibacter filiformis</name>
    <dbReference type="NCBI Taxonomy" id="104663"/>
    <lineage>
        <taxon>Bacteria</taxon>
        <taxon>Pseudomonadati</taxon>
        <taxon>Bacteroidota</taxon>
        <taxon>Chitinophagia</taxon>
        <taxon>Chitinophagales</taxon>
        <taxon>Chitinophagaceae</taxon>
        <taxon>Chitinophaga</taxon>
    </lineage>
</organism>
<feature type="domain" description="CheB-type methylesterase" evidence="5">
    <location>
        <begin position="8"/>
        <end position="194"/>
    </location>
</feature>
<dbReference type="Pfam" id="PF01339">
    <property type="entry name" value="CheB_methylest"/>
    <property type="match status" value="1"/>
</dbReference>
<dbReference type="OrthoDB" id="649924at2"/>
<sequence>MKIASQRPLFCIGIGCSAGGLEPACEFFQQVVEKTGAAFVVIPHLGIEHKSKFSSILERYTHMPVHRVERDIKLETDHVYVLAEDRMMMVEDGYLKVRRRYTREIINKSIDIFFKSMAKAYRENGIGVILSGMGTDGIEGIKVIEDHHGLVIVQDPDTTDFNILPQSAINKDDPHAILPPADIARFLLRHLKIDNSLKLR</sequence>
<dbReference type="PANTHER" id="PTHR42872">
    <property type="entry name" value="PROTEIN-GLUTAMATE METHYLESTERASE/PROTEIN-GLUTAMINE GLUTAMINASE"/>
    <property type="match status" value="1"/>
</dbReference>
<dbReference type="EMBL" id="FNBN01000008">
    <property type="protein sequence ID" value="SDH00456.1"/>
    <property type="molecule type" value="Genomic_DNA"/>
</dbReference>
<dbReference type="InterPro" id="IPR035909">
    <property type="entry name" value="CheB_C"/>
</dbReference>
<feature type="active site" evidence="4">
    <location>
        <position position="17"/>
    </location>
</feature>
<proteinExistence type="predicted"/>
<dbReference type="RefSeq" id="WP_089836152.1">
    <property type="nucleotide sequence ID" value="NZ_FNBN01000008.1"/>
</dbReference>
<evidence type="ECO:0000256" key="3">
    <source>
        <dbReference type="ARBA" id="ARBA00048267"/>
    </source>
</evidence>
<accession>A0A1G7YW06</accession>
<dbReference type="GO" id="GO:0000156">
    <property type="term" value="F:phosphorelay response regulator activity"/>
    <property type="evidence" value="ECO:0007669"/>
    <property type="project" value="InterPro"/>
</dbReference>
<dbReference type="Gene3D" id="3.40.50.180">
    <property type="entry name" value="Methylesterase CheB, C-terminal domain"/>
    <property type="match status" value="1"/>
</dbReference>
<dbReference type="CDD" id="cd16434">
    <property type="entry name" value="CheB-CheR_fusion"/>
    <property type="match status" value="1"/>
</dbReference>
<evidence type="ECO:0000313" key="7">
    <source>
        <dbReference type="Proteomes" id="UP000199045"/>
    </source>
</evidence>
<evidence type="ECO:0000256" key="2">
    <source>
        <dbReference type="ARBA" id="ARBA00039140"/>
    </source>
</evidence>
<dbReference type="SUPFAM" id="SSF52738">
    <property type="entry name" value="Methylesterase CheB, C-terminal domain"/>
    <property type="match status" value="1"/>
</dbReference>
<keyword evidence="4" id="KW-0145">Chemotaxis</keyword>
<feature type="active site" evidence="4">
    <location>
        <position position="44"/>
    </location>
</feature>
<evidence type="ECO:0000259" key="5">
    <source>
        <dbReference type="PROSITE" id="PS50122"/>
    </source>
</evidence>
<dbReference type="Proteomes" id="UP000199045">
    <property type="component" value="Unassembled WGS sequence"/>
</dbReference>
<reference evidence="6 7" key="1">
    <citation type="submission" date="2016-10" db="EMBL/GenBank/DDBJ databases">
        <authorList>
            <person name="de Groot N.N."/>
        </authorList>
    </citation>
    <scope>NUCLEOTIDE SEQUENCE [LARGE SCALE GENOMIC DNA]</scope>
    <source>
        <strain evidence="6 7">DSM 527</strain>
    </source>
</reference>
<dbReference type="EC" id="3.1.1.61" evidence="2"/>
<evidence type="ECO:0000313" key="6">
    <source>
        <dbReference type="EMBL" id="SDH00456.1"/>
    </source>
</evidence>
<dbReference type="PANTHER" id="PTHR42872:SF6">
    <property type="entry name" value="PROTEIN-GLUTAMATE METHYLESTERASE_PROTEIN-GLUTAMINE GLUTAMINASE"/>
    <property type="match status" value="1"/>
</dbReference>
<dbReference type="GO" id="GO:0005737">
    <property type="term" value="C:cytoplasm"/>
    <property type="evidence" value="ECO:0007669"/>
    <property type="project" value="InterPro"/>
</dbReference>
<gene>
    <name evidence="6" type="ORF">SAMN04488121_10821</name>
</gene>
<protein>
    <recommendedName>
        <fullName evidence="2">protein-glutamate methylesterase</fullName>
        <ecNumber evidence="2">3.1.1.61</ecNumber>
    </recommendedName>
</protein>
<dbReference type="STRING" id="104663.SAMN04488121_10821"/>
<dbReference type="GO" id="GO:0006935">
    <property type="term" value="P:chemotaxis"/>
    <property type="evidence" value="ECO:0007669"/>
    <property type="project" value="UniProtKB-UniRule"/>
</dbReference>
<evidence type="ECO:0000256" key="4">
    <source>
        <dbReference type="PROSITE-ProRule" id="PRU00050"/>
    </source>
</evidence>
<dbReference type="PROSITE" id="PS50122">
    <property type="entry name" value="CHEB"/>
    <property type="match status" value="1"/>
</dbReference>
<dbReference type="InterPro" id="IPR000673">
    <property type="entry name" value="Sig_transdc_resp-reg_Me-estase"/>
</dbReference>
<dbReference type="AlphaFoldDB" id="A0A1G7YW06"/>